<keyword evidence="1" id="KW-0812">Transmembrane</keyword>
<evidence type="ECO:0000256" key="1">
    <source>
        <dbReference type="SAM" id="Phobius"/>
    </source>
</evidence>
<reference evidence="2 3" key="1">
    <citation type="submission" date="2016-03" db="EMBL/GenBank/DDBJ databases">
        <title>How can Kluyveromyces marxianus grow so fast - potential evolutionary course in Saccharomyces Complex revealed by comparative genomics.</title>
        <authorList>
            <person name="Mo W."/>
            <person name="Lu W."/>
            <person name="Yang X."/>
            <person name="Qi J."/>
            <person name="Lv H."/>
        </authorList>
    </citation>
    <scope>NUCLEOTIDE SEQUENCE [LARGE SCALE GENOMIC DNA]</scope>
    <source>
        <strain evidence="2 3">FIM1</strain>
    </source>
</reference>
<keyword evidence="3" id="KW-1185">Reference proteome</keyword>
<gene>
    <name evidence="2" type="ORF">FIM1_102</name>
</gene>
<evidence type="ECO:0000313" key="2">
    <source>
        <dbReference type="EMBL" id="QGN13465.1"/>
    </source>
</evidence>
<feature type="transmembrane region" description="Helical" evidence="1">
    <location>
        <begin position="80"/>
        <end position="97"/>
    </location>
</feature>
<protein>
    <submittedName>
        <fullName evidence="2">Uncharacterized protein</fullName>
    </submittedName>
</protein>
<feature type="transmembrane region" description="Helical" evidence="1">
    <location>
        <begin position="18"/>
        <end position="37"/>
    </location>
</feature>
<sequence>MSGHFTSKETQENGYVRSLYYFCLAIILITALSALLLRNDFNGSLIQWFTDSSQRHDEVLRPIFSSLEFDPGDINPLHPIRATIIVISFLIIGFALLH</sequence>
<accession>A0ABX6EQ05</accession>
<name>A0ABX6EQ05_KLUMA</name>
<dbReference type="EMBL" id="CP015054">
    <property type="protein sequence ID" value="QGN13465.1"/>
    <property type="molecule type" value="Genomic_DNA"/>
</dbReference>
<dbReference type="Proteomes" id="UP000422736">
    <property type="component" value="Chromosome 1"/>
</dbReference>
<keyword evidence="1" id="KW-0472">Membrane</keyword>
<organism evidence="2 3">
    <name type="scientific">Kluyveromyces marxianus</name>
    <name type="common">Yeast</name>
    <name type="synonym">Candida kefyr</name>
    <dbReference type="NCBI Taxonomy" id="4911"/>
    <lineage>
        <taxon>Eukaryota</taxon>
        <taxon>Fungi</taxon>
        <taxon>Dikarya</taxon>
        <taxon>Ascomycota</taxon>
        <taxon>Saccharomycotina</taxon>
        <taxon>Saccharomycetes</taxon>
        <taxon>Saccharomycetales</taxon>
        <taxon>Saccharomycetaceae</taxon>
        <taxon>Kluyveromyces</taxon>
    </lineage>
</organism>
<keyword evidence="1" id="KW-1133">Transmembrane helix</keyword>
<proteinExistence type="predicted"/>
<evidence type="ECO:0000313" key="3">
    <source>
        <dbReference type="Proteomes" id="UP000422736"/>
    </source>
</evidence>